<keyword evidence="3" id="KW-1185">Reference proteome</keyword>
<dbReference type="Proteomes" id="UP001303046">
    <property type="component" value="Unassembled WGS sequence"/>
</dbReference>
<feature type="chain" id="PRO_5046262146" evidence="1">
    <location>
        <begin position="23"/>
        <end position="165"/>
    </location>
</feature>
<gene>
    <name evidence="2" type="primary">Necator_chrV.g20882</name>
    <name evidence="2" type="ORF">RB195_016089</name>
</gene>
<protein>
    <submittedName>
        <fullName evidence="2">Uncharacterized protein</fullName>
    </submittedName>
</protein>
<organism evidence="2 3">
    <name type="scientific">Necator americanus</name>
    <name type="common">Human hookworm</name>
    <dbReference type="NCBI Taxonomy" id="51031"/>
    <lineage>
        <taxon>Eukaryota</taxon>
        <taxon>Metazoa</taxon>
        <taxon>Ecdysozoa</taxon>
        <taxon>Nematoda</taxon>
        <taxon>Chromadorea</taxon>
        <taxon>Rhabditida</taxon>
        <taxon>Rhabditina</taxon>
        <taxon>Rhabditomorpha</taxon>
        <taxon>Strongyloidea</taxon>
        <taxon>Ancylostomatidae</taxon>
        <taxon>Bunostominae</taxon>
        <taxon>Necator</taxon>
    </lineage>
</organism>
<sequence>MMPSGRIIPFHILLHVFRGAFGLECYVGNFGRSITTKTSLGKYCAVFIYYPCDGERKGYFDWSEVDIARPMCLPTRQYFACHCNTDLCNMDFKAFLELWKSSPDYKKESVHTKCLLKLSSAAALVRGSSQLFMSKITMIIFTSVDRPVVRLMLRRTQLLTALVQR</sequence>
<evidence type="ECO:0000313" key="2">
    <source>
        <dbReference type="EMBL" id="KAK6758650.1"/>
    </source>
</evidence>
<reference evidence="2 3" key="1">
    <citation type="submission" date="2023-08" db="EMBL/GenBank/DDBJ databases">
        <title>A Necator americanus chromosomal reference genome.</title>
        <authorList>
            <person name="Ilik V."/>
            <person name="Petrzelkova K.J."/>
            <person name="Pardy F."/>
            <person name="Fuh T."/>
            <person name="Niatou-Singa F.S."/>
            <person name="Gouil Q."/>
            <person name="Baker L."/>
            <person name="Ritchie M.E."/>
            <person name="Jex A.R."/>
            <person name="Gazzola D."/>
            <person name="Li H."/>
            <person name="Toshio Fujiwara R."/>
            <person name="Zhan B."/>
            <person name="Aroian R.V."/>
            <person name="Pafco B."/>
            <person name="Schwarz E.M."/>
        </authorList>
    </citation>
    <scope>NUCLEOTIDE SEQUENCE [LARGE SCALE GENOMIC DNA]</scope>
    <source>
        <strain evidence="2 3">Aroian</strain>
        <tissue evidence="2">Whole animal</tissue>
    </source>
</reference>
<comment type="caution">
    <text evidence="2">The sequence shown here is derived from an EMBL/GenBank/DDBJ whole genome shotgun (WGS) entry which is preliminary data.</text>
</comment>
<name>A0ABR1E7S0_NECAM</name>
<dbReference type="EMBL" id="JAVFWL010000005">
    <property type="protein sequence ID" value="KAK6758650.1"/>
    <property type="molecule type" value="Genomic_DNA"/>
</dbReference>
<keyword evidence="1" id="KW-0732">Signal</keyword>
<evidence type="ECO:0000313" key="3">
    <source>
        <dbReference type="Proteomes" id="UP001303046"/>
    </source>
</evidence>
<evidence type="ECO:0000256" key="1">
    <source>
        <dbReference type="SAM" id="SignalP"/>
    </source>
</evidence>
<accession>A0ABR1E7S0</accession>
<feature type="signal peptide" evidence="1">
    <location>
        <begin position="1"/>
        <end position="22"/>
    </location>
</feature>
<proteinExistence type="predicted"/>